<sequence length="326" mass="34926">MPEPRPEPAMTEIRPAAPQGSVFVTGQVCSREQRRGRYTKESFAHPGKMLPSIARYLINTYTQVGDWVCDPMAGIATTVVEAMHLHRHGIGVEYEARWAGIAADNIRLAASQGARGIGEILQGDSRHLPALIPPELHGRIALVITSPPYGPSTHGHARTPGPRRGKVAKINYQYGIDAGNLAYRSHTELADGFTQILTGAAAILRPGGIVAITARPYRRHGELIDIPGMVVAAGTNAGLRLHEECAALIAGIRDGRLVPRASFFQQKNVRAAIAAGEPQWLVQHEDVIVFVARGSGGSGEPKCLYPESECPDGSSSRISDGGHRAP</sequence>
<name>A0ABN2M910_9ACTN</name>
<evidence type="ECO:0000313" key="6">
    <source>
        <dbReference type="EMBL" id="GAA1810830.1"/>
    </source>
</evidence>
<keyword evidence="2" id="KW-0808">Transferase</keyword>
<dbReference type="SUPFAM" id="SSF53335">
    <property type="entry name" value="S-adenosyl-L-methionine-dependent methyltransferases"/>
    <property type="match status" value="1"/>
</dbReference>
<proteinExistence type="inferred from homology"/>
<reference evidence="6 7" key="1">
    <citation type="journal article" date="2019" name="Int. J. Syst. Evol. Microbiol.">
        <title>The Global Catalogue of Microorganisms (GCM) 10K type strain sequencing project: providing services to taxonomists for standard genome sequencing and annotation.</title>
        <authorList>
            <consortium name="The Broad Institute Genomics Platform"/>
            <consortium name="The Broad Institute Genome Sequencing Center for Infectious Disease"/>
            <person name="Wu L."/>
            <person name="Ma J."/>
        </authorList>
    </citation>
    <scope>NUCLEOTIDE SEQUENCE [LARGE SCALE GENOMIC DNA]</scope>
    <source>
        <strain evidence="6 7">JCM 13250</strain>
    </source>
</reference>
<feature type="domain" description="DNA methylase N-4/N-6" evidence="5">
    <location>
        <begin position="38"/>
        <end position="99"/>
    </location>
</feature>
<organism evidence="6 7">
    <name type="scientific">Luedemannella flava</name>
    <dbReference type="NCBI Taxonomy" id="349316"/>
    <lineage>
        <taxon>Bacteria</taxon>
        <taxon>Bacillati</taxon>
        <taxon>Actinomycetota</taxon>
        <taxon>Actinomycetes</taxon>
        <taxon>Micromonosporales</taxon>
        <taxon>Micromonosporaceae</taxon>
        <taxon>Luedemannella</taxon>
    </lineage>
</organism>
<dbReference type="InterPro" id="IPR001091">
    <property type="entry name" value="RM_Methyltransferase"/>
</dbReference>
<evidence type="ECO:0000256" key="2">
    <source>
        <dbReference type="ARBA" id="ARBA00022679"/>
    </source>
</evidence>
<dbReference type="Pfam" id="PF01555">
    <property type="entry name" value="N6_N4_Mtase"/>
    <property type="match status" value="1"/>
</dbReference>
<dbReference type="Proteomes" id="UP001500218">
    <property type="component" value="Unassembled WGS sequence"/>
</dbReference>
<feature type="region of interest" description="Disordered" evidence="4">
    <location>
        <begin position="300"/>
        <end position="326"/>
    </location>
</feature>
<comment type="similarity">
    <text evidence="3">Belongs to the N(4)/N(6)-methyltransferase family.</text>
</comment>
<dbReference type="EC" id="2.1.1.-" evidence="3"/>
<protein>
    <recommendedName>
        <fullName evidence="3">Methyltransferase</fullName>
        <ecNumber evidence="3">2.1.1.-</ecNumber>
    </recommendedName>
</protein>
<evidence type="ECO:0000256" key="3">
    <source>
        <dbReference type="RuleBase" id="RU362026"/>
    </source>
</evidence>
<dbReference type="PRINTS" id="PR00508">
    <property type="entry name" value="S21N4MTFRASE"/>
</dbReference>
<evidence type="ECO:0000256" key="1">
    <source>
        <dbReference type="ARBA" id="ARBA00022603"/>
    </source>
</evidence>
<dbReference type="RefSeq" id="WP_425560453.1">
    <property type="nucleotide sequence ID" value="NZ_BAAALT010000105.1"/>
</dbReference>
<accession>A0ABN2M910</accession>
<dbReference type="EMBL" id="BAAALT010000105">
    <property type="protein sequence ID" value="GAA1810830.1"/>
    <property type="molecule type" value="Genomic_DNA"/>
</dbReference>
<evidence type="ECO:0000313" key="7">
    <source>
        <dbReference type="Proteomes" id="UP001500218"/>
    </source>
</evidence>
<keyword evidence="7" id="KW-1185">Reference proteome</keyword>
<comment type="caution">
    <text evidence="6">The sequence shown here is derived from an EMBL/GenBank/DDBJ whole genome shotgun (WGS) entry which is preliminary data.</text>
</comment>
<gene>
    <name evidence="6" type="ORF">GCM10009682_35520</name>
</gene>
<dbReference type="Gene3D" id="3.40.50.150">
    <property type="entry name" value="Vaccinia Virus protein VP39"/>
    <property type="match status" value="2"/>
</dbReference>
<keyword evidence="1" id="KW-0489">Methyltransferase</keyword>
<evidence type="ECO:0000259" key="5">
    <source>
        <dbReference type="Pfam" id="PF01555"/>
    </source>
</evidence>
<evidence type="ECO:0000256" key="4">
    <source>
        <dbReference type="SAM" id="MobiDB-lite"/>
    </source>
</evidence>
<dbReference type="InterPro" id="IPR002941">
    <property type="entry name" value="DNA_methylase_N4/N6"/>
</dbReference>
<dbReference type="InterPro" id="IPR029063">
    <property type="entry name" value="SAM-dependent_MTases_sf"/>
</dbReference>